<dbReference type="Proteomes" id="UP000655830">
    <property type="component" value="Unassembled WGS sequence"/>
</dbReference>
<dbReference type="EMBL" id="JACRSY010000001">
    <property type="protein sequence ID" value="MBC8577951.1"/>
    <property type="molecule type" value="Genomic_DNA"/>
</dbReference>
<evidence type="ECO:0000256" key="1">
    <source>
        <dbReference type="ARBA" id="ARBA00000427"/>
    </source>
</evidence>
<dbReference type="GO" id="GO:0006689">
    <property type="term" value="P:ganglioside catabolic process"/>
    <property type="evidence" value="ECO:0007669"/>
    <property type="project" value="TreeGrafter"/>
</dbReference>
<dbReference type="SUPFAM" id="SSF50939">
    <property type="entry name" value="Sialidases"/>
    <property type="match status" value="1"/>
</dbReference>
<evidence type="ECO:0000259" key="4">
    <source>
        <dbReference type="Pfam" id="PF13088"/>
    </source>
</evidence>
<comment type="similarity">
    <text evidence="2">Belongs to the glycosyl hydrolase 33 family.</text>
</comment>
<dbReference type="GO" id="GO:0004308">
    <property type="term" value="F:exo-alpha-sialidase activity"/>
    <property type="evidence" value="ECO:0007669"/>
    <property type="project" value="UniProtKB-EC"/>
</dbReference>
<dbReference type="Gene3D" id="2.120.10.10">
    <property type="match status" value="1"/>
</dbReference>
<dbReference type="EC" id="3.2.1.18" evidence="3"/>
<dbReference type="InterPro" id="IPR026856">
    <property type="entry name" value="Sialidase_fam"/>
</dbReference>
<evidence type="ECO:0000256" key="2">
    <source>
        <dbReference type="ARBA" id="ARBA00009348"/>
    </source>
</evidence>
<dbReference type="InterPro" id="IPR011040">
    <property type="entry name" value="Sialidase"/>
</dbReference>
<dbReference type="CDD" id="cd15482">
    <property type="entry name" value="Sialidase_non-viral"/>
    <property type="match status" value="1"/>
</dbReference>
<dbReference type="RefSeq" id="WP_177671297.1">
    <property type="nucleotide sequence ID" value="NZ_JACRSY010000001.1"/>
</dbReference>
<comment type="catalytic activity">
    <reaction evidence="1">
        <text>Hydrolysis of alpha-(2-&gt;3)-, alpha-(2-&gt;6)-, alpha-(2-&gt;8)- glycosidic linkages of terminal sialic acid residues in oligosaccharides, glycoproteins, glycolipids, colominic acid and synthetic substrates.</text>
        <dbReference type="EC" id="3.2.1.18"/>
    </reaction>
</comment>
<dbReference type="PANTHER" id="PTHR10628">
    <property type="entry name" value="SIALIDASE"/>
    <property type="match status" value="1"/>
</dbReference>
<protein>
    <recommendedName>
        <fullName evidence="3">exo-alpha-sialidase</fullName>
        <ecNumber evidence="3">3.2.1.18</ecNumber>
    </recommendedName>
</protein>
<dbReference type="AlphaFoldDB" id="A0A926EE96"/>
<dbReference type="PANTHER" id="PTHR10628:SF30">
    <property type="entry name" value="EXO-ALPHA-SIALIDASE"/>
    <property type="match status" value="1"/>
</dbReference>
<name>A0A926EE96_9FIRM</name>
<evidence type="ECO:0000313" key="6">
    <source>
        <dbReference type="Proteomes" id="UP000655830"/>
    </source>
</evidence>
<organism evidence="5 6">
    <name type="scientific">Zhenhengia yiwuensis</name>
    <dbReference type="NCBI Taxonomy" id="2763666"/>
    <lineage>
        <taxon>Bacteria</taxon>
        <taxon>Bacillati</taxon>
        <taxon>Bacillota</taxon>
        <taxon>Clostridia</taxon>
        <taxon>Lachnospirales</taxon>
        <taxon>Lachnospiraceae</taxon>
        <taxon>Zhenhengia</taxon>
    </lineage>
</organism>
<dbReference type="Pfam" id="PF13088">
    <property type="entry name" value="BNR_2"/>
    <property type="match status" value="1"/>
</dbReference>
<evidence type="ECO:0000256" key="3">
    <source>
        <dbReference type="ARBA" id="ARBA00012733"/>
    </source>
</evidence>
<sequence>MASQITLDSTVVFEPLKDFNSKYFRIPFLTSTPKGALIAGSDVRYTDGSDYNQIDIGIARSEDGGKTWIDKQIVFKNNSIHEHSRKMDGCIVVDKVTGRIFLFALSLDLHMHLDSTDNKHQSFVYKYSDDDGLTWSEEISLRHFYDDDCILFFQGPGNGIQLQDGTLVIPIQRWVPVPHRNRSQAGIIYSKDHGLTWEKCETLIDTYTSESAVVEYKPNEILISCRSPLTEARGFYVTNDLGKTWTPHISHDTLLEFGGCQSAFLKITAPNQKTYALHTAPQQTHSPWERNKLTLMCSDNYTHWNYIAEIIHMPNDGYTCMTYDEKKHELYLLGEQKGSIVFYNLTCFLPLIMQNTRSYDHQALSTIHQYPVYSQGHHHAISHPDNWYKLLDVNIKKGGFLLLNLNLLSFNHNELITLKLKQSDVEQHDLANCHLTHTTLEQSTDCATLALIPTSQGTDTFHYELYYTQSSIDTLSVSVVNCLAANHDKTSFRLSTSFQDPNLEKYVTALPKCNSDLQPILLNL</sequence>
<keyword evidence="6" id="KW-1185">Reference proteome</keyword>
<gene>
    <name evidence="5" type="ORF">H8718_00155</name>
</gene>
<dbReference type="InterPro" id="IPR036278">
    <property type="entry name" value="Sialidase_sf"/>
</dbReference>
<feature type="domain" description="Sialidase" evidence="4">
    <location>
        <begin position="46"/>
        <end position="318"/>
    </location>
</feature>
<proteinExistence type="inferred from homology"/>
<accession>A0A926EE96</accession>
<reference evidence="5" key="1">
    <citation type="submission" date="2020-08" db="EMBL/GenBank/DDBJ databases">
        <title>Genome public.</title>
        <authorList>
            <person name="Liu C."/>
            <person name="Sun Q."/>
        </authorList>
    </citation>
    <scope>NUCLEOTIDE SEQUENCE</scope>
    <source>
        <strain evidence="5">NSJ-12</strain>
    </source>
</reference>
<comment type="caution">
    <text evidence="5">The sequence shown here is derived from an EMBL/GenBank/DDBJ whole genome shotgun (WGS) entry which is preliminary data.</text>
</comment>
<evidence type="ECO:0000313" key="5">
    <source>
        <dbReference type="EMBL" id="MBC8577951.1"/>
    </source>
</evidence>
<dbReference type="GO" id="GO:0005737">
    <property type="term" value="C:cytoplasm"/>
    <property type="evidence" value="ECO:0007669"/>
    <property type="project" value="TreeGrafter"/>
</dbReference>
<dbReference type="GO" id="GO:0009313">
    <property type="term" value="P:oligosaccharide catabolic process"/>
    <property type="evidence" value="ECO:0007669"/>
    <property type="project" value="TreeGrafter"/>
</dbReference>
<dbReference type="GO" id="GO:0016020">
    <property type="term" value="C:membrane"/>
    <property type="evidence" value="ECO:0007669"/>
    <property type="project" value="TreeGrafter"/>
</dbReference>